<feature type="domain" description="C2" evidence="13">
    <location>
        <begin position="209"/>
        <end position="333"/>
    </location>
</feature>
<feature type="domain" description="SMP-LTD" evidence="14">
    <location>
        <begin position="35"/>
        <end position="218"/>
    </location>
</feature>
<dbReference type="PANTHER" id="PTHR10774:SF190">
    <property type="entry name" value="C2 CALCIUM_LIPID-BINDING ENDONUCLEASE_EXONUCLEASE_PHOSPHATASE-RELATED"/>
    <property type="match status" value="1"/>
</dbReference>
<keyword evidence="4" id="KW-0812">Transmembrane</keyword>
<keyword evidence="16" id="KW-1185">Reference proteome</keyword>
<dbReference type="STRING" id="105231.A0A1Y1IFQ9"/>
<dbReference type="InterPro" id="IPR000008">
    <property type="entry name" value="C2_dom"/>
</dbReference>
<feature type="compositionally biased region" description="Polar residues" evidence="12">
    <location>
        <begin position="463"/>
        <end position="477"/>
    </location>
</feature>
<dbReference type="PROSITE" id="PS51847">
    <property type="entry name" value="SMP"/>
    <property type="match status" value="1"/>
</dbReference>
<keyword evidence="3" id="KW-0813">Transport</keyword>
<dbReference type="Proteomes" id="UP000054558">
    <property type="component" value="Unassembled WGS sequence"/>
</dbReference>
<dbReference type="CDD" id="cd00030">
    <property type="entry name" value="C2"/>
    <property type="match status" value="1"/>
</dbReference>
<dbReference type="GO" id="GO:0006869">
    <property type="term" value="P:lipid transport"/>
    <property type="evidence" value="ECO:0007669"/>
    <property type="project" value="UniProtKB-KW"/>
</dbReference>
<dbReference type="InterPro" id="IPR039010">
    <property type="entry name" value="Synaptotagmin_SMP"/>
</dbReference>
<protein>
    <submittedName>
        <fullName evidence="15">Calcium-dependent lipid-binding protein</fullName>
    </submittedName>
</protein>
<evidence type="ECO:0000313" key="16">
    <source>
        <dbReference type="Proteomes" id="UP000054558"/>
    </source>
</evidence>
<dbReference type="Pfam" id="PF00168">
    <property type="entry name" value="C2"/>
    <property type="match status" value="1"/>
</dbReference>
<dbReference type="InterPro" id="IPR031468">
    <property type="entry name" value="SMP_LBD"/>
</dbReference>
<feature type="compositionally biased region" description="Basic and acidic residues" evidence="12">
    <location>
        <begin position="441"/>
        <end position="454"/>
    </location>
</feature>
<reference evidence="15 16" key="1">
    <citation type="journal article" date="2014" name="Nat. Commun.">
        <title>Klebsormidium flaccidum genome reveals primary factors for plant terrestrial adaptation.</title>
        <authorList>
            <person name="Hori K."/>
            <person name="Maruyama F."/>
            <person name="Fujisawa T."/>
            <person name="Togashi T."/>
            <person name="Yamamoto N."/>
            <person name="Seo M."/>
            <person name="Sato S."/>
            <person name="Yamada T."/>
            <person name="Mori H."/>
            <person name="Tajima N."/>
            <person name="Moriyama T."/>
            <person name="Ikeuchi M."/>
            <person name="Watanabe M."/>
            <person name="Wada H."/>
            <person name="Kobayashi K."/>
            <person name="Saito M."/>
            <person name="Masuda T."/>
            <person name="Sasaki-Sekimoto Y."/>
            <person name="Mashiguchi K."/>
            <person name="Awai K."/>
            <person name="Shimojima M."/>
            <person name="Masuda S."/>
            <person name="Iwai M."/>
            <person name="Nobusawa T."/>
            <person name="Narise T."/>
            <person name="Kondo S."/>
            <person name="Saito H."/>
            <person name="Sato R."/>
            <person name="Murakawa M."/>
            <person name="Ihara Y."/>
            <person name="Oshima-Yamada Y."/>
            <person name="Ohtaka K."/>
            <person name="Satoh M."/>
            <person name="Sonobe K."/>
            <person name="Ishii M."/>
            <person name="Ohtani R."/>
            <person name="Kanamori-Sato M."/>
            <person name="Honoki R."/>
            <person name="Miyazaki D."/>
            <person name="Mochizuki H."/>
            <person name="Umetsu J."/>
            <person name="Higashi K."/>
            <person name="Shibata D."/>
            <person name="Kamiya Y."/>
            <person name="Sato N."/>
            <person name="Nakamura Y."/>
            <person name="Tabata S."/>
            <person name="Ida S."/>
            <person name="Kurokawa K."/>
            <person name="Ohta H."/>
        </authorList>
    </citation>
    <scope>NUCLEOTIDE SEQUENCE [LARGE SCALE GENOMIC DNA]</scope>
    <source>
        <strain evidence="15 16">NIES-2285</strain>
    </source>
</reference>
<organism evidence="15 16">
    <name type="scientific">Klebsormidium nitens</name>
    <name type="common">Green alga</name>
    <name type="synonym">Ulothrix nitens</name>
    <dbReference type="NCBI Taxonomy" id="105231"/>
    <lineage>
        <taxon>Eukaryota</taxon>
        <taxon>Viridiplantae</taxon>
        <taxon>Streptophyta</taxon>
        <taxon>Klebsormidiophyceae</taxon>
        <taxon>Klebsormidiales</taxon>
        <taxon>Klebsormidiaceae</taxon>
        <taxon>Klebsormidium</taxon>
    </lineage>
</organism>
<feature type="region of interest" description="Disordered" evidence="12">
    <location>
        <begin position="432"/>
        <end position="477"/>
    </location>
</feature>
<keyword evidence="6" id="KW-0677">Repeat</keyword>
<evidence type="ECO:0000313" key="15">
    <source>
        <dbReference type="EMBL" id="GAQ86938.1"/>
    </source>
</evidence>
<keyword evidence="9" id="KW-0445">Lipid transport</keyword>
<dbReference type="SUPFAM" id="SSF49562">
    <property type="entry name" value="C2 domain (Calcium/lipid-binding domain, CaLB)"/>
    <property type="match status" value="1"/>
</dbReference>
<dbReference type="PANTHER" id="PTHR10774">
    <property type="entry name" value="EXTENDED SYNAPTOTAGMIN-RELATED"/>
    <property type="match status" value="1"/>
</dbReference>
<comment type="similarity">
    <text evidence="2">Belongs to the synaptotagmin family.</text>
</comment>
<dbReference type="OMA" id="DGLGVHK"/>
<dbReference type="EMBL" id="DF237270">
    <property type="protein sequence ID" value="GAQ86938.1"/>
    <property type="molecule type" value="Genomic_DNA"/>
</dbReference>
<keyword evidence="7" id="KW-0106">Calcium</keyword>
<dbReference type="Gene3D" id="2.60.40.150">
    <property type="entry name" value="C2 domain"/>
    <property type="match status" value="1"/>
</dbReference>
<keyword evidence="8" id="KW-1133">Transmembrane helix</keyword>
<evidence type="ECO:0000256" key="2">
    <source>
        <dbReference type="ARBA" id="ARBA00006996"/>
    </source>
</evidence>
<dbReference type="SMART" id="SM00239">
    <property type="entry name" value="C2"/>
    <property type="match status" value="1"/>
</dbReference>
<evidence type="ECO:0000256" key="8">
    <source>
        <dbReference type="ARBA" id="ARBA00022989"/>
    </source>
</evidence>
<dbReference type="CDD" id="cd21677">
    <property type="entry name" value="SMP_SYT"/>
    <property type="match status" value="1"/>
</dbReference>
<evidence type="ECO:0000256" key="4">
    <source>
        <dbReference type="ARBA" id="ARBA00022692"/>
    </source>
</evidence>
<accession>A0A1Y1IFQ9</accession>
<dbReference type="AlphaFoldDB" id="A0A1Y1IFQ9"/>
<dbReference type="GO" id="GO:0016020">
    <property type="term" value="C:membrane"/>
    <property type="evidence" value="ECO:0007669"/>
    <property type="project" value="UniProtKB-SubCell"/>
</dbReference>
<name>A0A1Y1IFQ9_KLENI</name>
<evidence type="ECO:0000256" key="10">
    <source>
        <dbReference type="ARBA" id="ARBA00023121"/>
    </source>
</evidence>
<evidence type="ECO:0000259" key="14">
    <source>
        <dbReference type="PROSITE" id="PS51847"/>
    </source>
</evidence>
<dbReference type="PROSITE" id="PS50004">
    <property type="entry name" value="C2"/>
    <property type="match status" value="1"/>
</dbReference>
<evidence type="ECO:0000256" key="9">
    <source>
        <dbReference type="ARBA" id="ARBA00023055"/>
    </source>
</evidence>
<sequence>MQRAVEIASLAAIDIAGLKKLCGEKDVPSWINFPEFERVVWLNKELKELWPYVSKAASAVIKASVEPILAQYRPPLISSLLFTKLTLGTTAPQIAGVRIKSKKGEEVVLELDFKWGGNPSVILGIKTFTGVSLPVQVKDLQVFALVRISFSKFTGEAFPCFGAMLVSLSQRPTINYTLKAVGGNLGAIPGIQGMIKDIIVNAVEDSLLWPRRIVVPILPGDYRDLELRPVGKLTVALVKAEGLRNTVTMGTSDPLAIAWVRPLFKNQTRKVNNTLTPVWDESFDMDVEDPELQKLCIKVVDYDMLGLTAATKMGSATVEFHALPPDTPTEYWLDLLDEDDEKKVGQSKKDLGRIHVKLTWHVYTKEEQQAAMEKIAAAAEARKQQGSGGVVGGAVDMVGDAAGAGAKLIGSGAKLAGSMGKSVLSGVGSGLGGSGRFRFRKSMEGSPKEERKVNGDAALGLTPRSSPGSSLRRQSAA</sequence>
<evidence type="ECO:0000256" key="7">
    <source>
        <dbReference type="ARBA" id="ARBA00022837"/>
    </source>
</evidence>
<comment type="subcellular location">
    <subcellularLocation>
        <location evidence="1">Membrane</location>
        <topology evidence="1">Single-pass membrane protein</topology>
    </subcellularLocation>
</comment>
<proteinExistence type="inferred from homology"/>
<gene>
    <name evidence="15" type="ORF">KFL_003210140</name>
</gene>
<dbReference type="GO" id="GO:0046872">
    <property type="term" value="F:metal ion binding"/>
    <property type="evidence" value="ECO:0007669"/>
    <property type="project" value="UniProtKB-KW"/>
</dbReference>
<evidence type="ECO:0000256" key="1">
    <source>
        <dbReference type="ARBA" id="ARBA00004167"/>
    </source>
</evidence>
<dbReference type="OrthoDB" id="67700at2759"/>
<dbReference type="InterPro" id="IPR035892">
    <property type="entry name" value="C2_domain_sf"/>
</dbReference>
<evidence type="ECO:0000256" key="5">
    <source>
        <dbReference type="ARBA" id="ARBA00022723"/>
    </source>
</evidence>
<keyword evidence="5" id="KW-0479">Metal-binding</keyword>
<dbReference type="Pfam" id="PF17047">
    <property type="entry name" value="SMP_LBD"/>
    <property type="match status" value="1"/>
</dbReference>
<dbReference type="InterPro" id="IPR045050">
    <property type="entry name" value="Synaptotagmin_plant"/>
</dbReference>
<evidence type="ECO:0000256" key="3">
    <source>
        <dbReference type="ARBA" id="ARBA00022448"/>
    </source>
</evidence>
<evidence type="ECO:0000259" key="13">
    <source>
        <dbReference type="PROSITE" id="PS50004"/>
    </source>
</evidence>
<keyword evidence="10" id="KW-0446">Lipid-binding</keyword>
<dbReference type="GO" id="GO:0005783">
    <property type="term" value="C:endoplasmic reticulum"/>
    <property type="evidence" value="ECO:0000318"/>
    <property type="project" value="GO_Central"/>
</dbReference>
<dbReference type="GO" id="GO:0008289">
    <property type="term" value="F:lipid binding"/>
    <property type="evidence" value="ECO:0007669"/>
    <property type="project" value="UniProtKB-KW"/>
</dbReference>
<evidence type="ECO:0000256" key="11">
    <source>
        <dbReference type="ARBA" id="ARBA00023136"/>
    </source>
</evidence>
<evidence type="ECO:0000256" key="12">
    <source>
        <dbReference type="SAM" id="MobiDB-lite"/>
    </source>
</evidence>
<evidence type="ECO:0000256" key="6">
    <source>
        <dbReference type="ARBA" id="ARBA00022737"/>
    </source>
</evidence>
<keyword evidence="11" id="KW-0472">Membrane</keyword>